<evidence type="ECO:0000313" key="2">
    <source>
        <dbReference type="Proteomes" id="UP000789920"/>
    </source>
</evidence>
<name>A0ACA9S985_9GLOM</name>
<dbReference type="Proteomes" id="UP000789920">
    <property type="component" value="Unassembled WGS sequence"/>
</dbReference>
<keyword evidence="2" id="KW-1185">Reference proteome</keyword>
<protein>
    <submittedName>
        <fullName evidence="1">32775_t:CDS:1</fullName>
    </submittedName>
</protein>
<comment type="caution">
    <text evidence="1">The sequence shown here is derived from an EMBL/GenBank/DDBJ whole genome shotgun (WGS) entry which is preliminary data.</text>
</comment>
<accession>A0ACA9S985</accession>
<feature type="non-terminal residue" evidence="1">
    <location>
        <position position="1"/>
    </location>
</feature>
<evidence type="ECO:0000313" key="1">
    <source>
        <dbReference type="EMBL" id="CAG8830921.1"/>
    </source>
</evidence>
<reference evidence="1" key="1">
    <citation type="submission" date="2021-06" db="EMBL/GenBank/DDBJ databases">
        <authorList>
            <person name="Kallberg Y."/>
            <person name="Tangrot J."/>
            <person name="Rosling A."/>
        </authorList>
    </citation>
    <scope>NUCLEOTIDE SEQUENCE</scope>
    <source>
        <strain evidence="1">MA461A</strain>
    </source>
</reference>
<dbReference type="EMBL" id="CAJVQC010100176">
    <property type="protein sequence ID" value="CAG8830921.1"/>
    <property type="molecule type" value="Genomic_DNA"/>
</dbReference>
<sequence length="99" mass="11218">RKWGVPIPILYQNNEPILNSEIIDYVAEIVAEQETFLGQDIMDVWLDSGCHKEISCGEKITIKEKVVFCKECSQKATAMCHGCSLPIFKHELVYEVSEG</sequence>
<proteinExistence type="predicted"/>
<gene>
    <name evidence="1" type="ORF">RPERSI_LOCUS27962</name>
</gene>
<organism evidence="1 2">
    <name type="scientific">Racocetra persica</name>
    <dbReference type="NCBI Taxonomy" id="160502"/>
    <lineage>
        <taxon>Eukaryota</taxon>
        <taxon>Fungi</taxon>
        <taxon>Fungi incertae sedis</taxon>
        <taxon>Mucoromycota</taxon>
        <taxon>Glomeromycotina</taxon>
        <taxon>Glomeromycetes</taxon>
        <taxon>Diversisporales</taxon>
        <taxon>Gigasporaceae</taxon>
        <taxon>Racocetra</taxon>
    </lineage>
</organism>